<reference evidence="1 2" key="1">
    <citation type="journal article" date="2013" name="Nat. Commun.">
        <title>The evolution and pathogenic mechanisms of the rice sheath blight pathogen.</title>
        <authorList>
            <person name="Zheng A."/>
            <person name="Lin R."/>
            <person name="Xu L."/>
            <person name="Qin P."/>
            <person name="Tang C."/>
            <person name="Ai P."/>
            <person name="Zhang D."/>
            <person name="Liu Y."/>
            <person name="Sun Z."/>
            <person name="Feng H."/>
            <person name="Wang Y."/>
            <person name="Chen Y."/>
            <person name="Liang X."/>
            <person name="Fu R."/>
            <person name="Li Q."/>
            <person name="Zhang J."/>
            <person name="Yu X."/>
            <person name="Xie Z."/>
            <person name="Ding L."/>
            <person name="Guan P."/>
            <person name="Tang J."/>
            <person name="Liang Y."/>
            <person name="Wang S."/>
            <person name="Deng Q."/>
            <person name="Li S."/>
            <person name="Zhu J."/>
            <person name="Wang L."/>
            <person name="Liu H."/>
            <person name="Li P."/>
        </authorList>
    </citation>
    <scope>NUCLEOTIDE SEQUENCE [LARGE SCALE GENOMIC DNA]</scope>
    <source>
        <strain evidence="2">AG-1 IA</strain>
    </source>
</reference>
<dbReference type="EMBL" id="AFRT01001082">
    <property type="protein sequence ID" value="ELU41315.1"/>
    <property type="molecule type" value="Genomic_DNA"/>
</dbReference>
<gene>
    <name evidence="1" type="ORF">AG1IA_04650</name>
</gene>
<evidence type="ECO:0000313" key="1">
    <source>
        <dbReference type="EMBL" id="ELU41315.1"/>
    </source>
</evidence>
<sequence>MVSSSISELIVFEGTRNDSESEPALDGEIRACLPEYPISGAILGHI</sequence>
<dbReference type="AlphaFoldDB" id="L8WTM5"/>
<name>L8WTM5_THACA</name>
<accession>L8WTM5</accession>
<dbReference type="HOGENOM" id="CLU_3191619_0_0_1"/>
<organism evidence="1 2">
    <name type="scientific">Thanatephorus cucumeris (strain AG1-IA)</name>
    <name type="common">Rice sheath blight fungus</name>
    <name type="synonym">Rhizoctonia solani</name>
    <dbReference type="NCBI Taxonomy" id="983506"/>
    <lineage>
        <taxon>Eukaryota</taxon>
        <taxon>Fungi</taxon>
        <taxon>Dikarya</taxon>
        <taxon>Basidiomycota</taxon>
        <taxon>Agaricomycotina</taxon>
        <taxon>Agaricomycetes</taxon>
        <taxon>Cantharellales</taxon>
        <taxon>Ceratobasidiaceae</taxon>
        <taxon>Rhizoctonia</taxon>
        <taxon>Rhizoctonia solani AG-1</taxon>
    </lineage>
</organism>
<proteinExistence type="predicted"/>
<evidence type="ECO:0000313" key="2">
    <source>
        <dbReference type="Proteomes" id="UP000011668"/>
    </source>
</evidence>
<keyword evidence="2" id="KW-1185">Reference proteome</keyword>
<protein>
    <submittedName>
        <fullName evidence="1">Uncharacterized protein</fullName>
    </submittedName>
</protein>
<comment type="caution">
    <text evidence="1">The sequence shown here is derived from an EMBL/GenBank/DDBJ whole genome shotgun (WGS) entry which is preliminary data.</text>
</comment>
<dbReference type="Proteomes" id="UP000011668">
    <property type="component" value="Unassembled WGS sequence"/>
</dbReference>